<dbReference type="Pfam" id="PF00651">
    <property type="entry name" value="BTB"/>
    <property type="match status" value="2"/>
</dbReference>
<comment type="subcellular location">
    <subcellularLocation>
        <location evidence="1">Nucleus</location>
    </subcellularLocation>
</comment>
<dbReference type="CDD" id="cd04328">
    <property type="entry name" value="RNAP_I_Rpa43_N"/>
    <property type="match status" value="1"/>
</dbReference>
<dbReference type="GO" id="GO:0005736">
    <property type="term" value="C:RNA polymerase I complex"/>
    <property type="evidence" value="ECO:0007669"/>
    <property type="project" value="TreeGrafter"/>
</dbReference>
<dbReference type="InterPro" id="IPR036898">
    <property type="entry name" value="RNA_pol_Rpb7-like_N_sf"/>
</dbReference>
<dbReference type="EMBL" id="NHYD01003962">
    <property type="protein sequence ID" value="PPQ68207.1"/>
    <property type="molecule type" value="Genomic_DNA"/>
</dbReference>
<dbReference type="Pfam" id="PF17875">
    <property type="entry name" value="RPA43_OB"/>
    <property type="match status" value="1"/>
</dbReference>
<feature type="region of interest" description="Disordered" evidence="5">
    <location>
        <begin position="224"/>
        <end position="285"/>
    </location>
</feature>
<dbReference type="InParanoid" id="A0A409VPN4"/>
<feature type="region of interest" description="Disordered" evidence="5">
    <location>
        <begin position="434"/>
        <end position="468"/>
    </location>
</feature>
<dbReference type="AlphaFoldDB" id="A0A409VPN4"/>
<keyword evidence="8" id="KW-1185">Reference proteome</keyword>
<evidence type="ECO:0000259" key="6">
    <source>
        <dbReference type="PROSITE" id="PS50097"/>
    </source>
</evidence>
<evidence type="ECO:0000313" key="7">
    <source>
        <dbReference type="EMBL" id="PPQ68207.1"/>
    </source>
</evidence>
<dbReference type="InterPro" id="IPR045113">
    <property type="entry name" value="Rpb7-like"/>
</dbReference>
<dbReference type="InterPro" id="IPR041901">
    <property type="entry name" value="RNAP_I_Rpa43_N"/>
</dbReference>
<dbReference type="Proteomes" id="UP000283269">
    <property type="component" value="Unassembled WGS sequence"/>
</dbReference>
<evidence type="ECO:0000313" key="8">
    <source>
        <dbReference type="Proteomes" id="UP000283269"/>
    </source>
</evidence>
<proteinExistence type="predicted"/>
<protein>
    <recommendedName>
        <fullName evidence="6">BTB domain-containing protein</fullName>
    </recommendedName>
</protein>
<dbReference type="InterPro" id="IPR041178">
    <property type="entry name" value="RPA43_OB"/>
</dbReference>
<dbReference type="PANTHER" id="PTHR12709">
    <property type="entry name" value="DNA-DIRECTED RNA POLYMERASE II, III"/>
    <property type="match status" value="1"/>
</dbReference>
<reference evidence="7 8" key="1">
    <citation type="journal article" date="2018" name="Evol. Lett.">
        <title>Horizontal gene cluster transfer increased hallucinogenic mushroom diversity.</title>
        <authorList>
            <person name="Reynolds H.T."/>
            <person name="Vijayakumar V."/>
            <person name="Gluck-Thaler E."/>
            <person name="Korotkin H.B."/>
            <person name="Matheny P.B."/>
            <person name="Slot J.C."/>
        </authorList>
    </citation>
    <scope>NUCLEOTIDE SEQUENCE [LARGE SCALE GENOMIC DNA]</scope>
    <source>
        <strain evidence="7 8">2631</strain>
    </source>
</reference>
<evidence type="ECO:0000256" key="1">
    <source>
        <dbReference type="ARBA" id="ARBA00004123"/>
    </source>
</evidence>
<dbReference type="SMART" id="SM00225">
    <property type="entry name" value="BTB"/>
    <property type="match status" value="1"/>
</dbReference>
<name>A0A409VPN4_PSICY</name>
<accession>A0A409VPN4</accession>
<dbReference type="GO" id="GO:0006352">
    <property type="term" value="P:DNA-templated transcription initiation"/>
    <property type="evidence" value="ECO:0007669"/>
    <property type="project" value="InterPro"/>
</dbReference>
<dbReference type="Gene3D" id="2.40.50.1060">
    <property type="match status" value="1"/>
</dbReference>
<dbReference type="InterPro" id="IPR000210">
    <property type="entry name" value="BTB/POZ_dom"/>
</dbReference>
<dbReference type="InterPro" id="IPR011333">
    <property type="entry name" value="SKP1/BTB/POZ_sf"/>
</dbReference>
<dbReference type="Gene3D" id="3.30.1490.120">
    <property type="entry name" value="RNA polymerase Rpb7-like, N-terminal domain"/>
    <property type="match status" value="1"/>
</dbReference>
<evidence type="ECO:0000256" key="4">
    <source>
        <dbReference type="ARBA" id="ARBA00023242"/>
    </source>
</evidence>
<dbReference type="PANTHER" id="PTHR12709:SF5">
    <property type="entry name" value="DNA-DIRECTED RNA POLYMERASE I SUBUNIT RPA43"/>
    <property type="match status" value="1"/>
</dbReference>
<comment type="caution">
    <text evidence="7">The sequence shown here is derived from an EMBL/GenBank/DDBJ whole genome shotgun (WGS) entry which is preliminary data.</text>
</comment>
<keyword evidence="3" id="KW-0804">Transcription</keyword>
<dbReference type="Gene3D" id="3.30.710.10">
    <property type="entry name" value="Potassium Channel Kv1.1, Chain A"/>
    <property type="match status" value="2"/>
</dbReference>
<gene>
    <name evidence="7" type="ORF">CVT25_015039</name>
</gene>
<feature type="compositionally biased region" description="Basic and acidic residues" evidence="5">
    <location>
        <begin position="234"/>
        <end position="246"/>
    </location>
</feature>
<organism evidence="7 8">
    <name type="scientific">Psilocybe cyanescens</name>
    <dbReference type="NCBI Taxonomy" id="93625"/>
    <lineage>
        <taxon>Eukaryota</taxon>
        <taxon>Fungi</taxon>
        <taxon>Dikarya</taxon>
        <taxon>Basidiomycota</taxon>
        <taxon>Agaricomycotina</taxon>
        <taxon>Agaricomycetes</taxon>
        <taxon>Agaricomycetidae</taxon>
        <taxon>Agaricales</taxon>
        <taxon>Agaricineae</taxon>
        <taxon>Strophariaceae</taxon>
        <taxon>Psilocybe</taxon>
    </lineage>
</organism>
<sequence length="820" mass="90288">MSPSKRKVDSSVHPPNKKLKDSHVADGEFKLVHASIVLSIPPVFAANPTAGAHEMLDSMIMRYIPSLKGVVLSHSNLQFVDKVASIQGDCPFLVCTTSFDATVWSPRVGLSLSGKVNLCSPDHISLLVHRTFNVSIPRHHIPTDIWEFEYGPVENDPEYGKVDGKEEQDATVAEDGHEIDYSSGGKWVNRVTGEVLGSRDGLLEFTVIGLTVANEMLSLLGSLQPDPFSPRHTIQHDNTKTQKEDEGSSESEESEVDEGSSSESESDDVDDDESDIDTLQSLGKRKDLDDASKSVGRHSYLLTTMSTNPSHILIARNSRGLNNPSASLSSPTETHAAASGIFRSSGSPPWLFEDCETDDIESELSAEEDEEAIEINETFTKNCRFPGTVKIVVESTTFWAHKEILFFASPFFEAALSGNWAETGRPLSMSSIATISQSRSQKAETMPRHTSVGTSTDPDEAIASPATDASSDFDEMELVIEFDSSKDEISSHNQDVSESEKAKQRQDSLANLQGSSKYHSRRAASSSSMRTRADPLSPSKSIAGAQAIVHRNPRNGPDAVIVLKEEKASTFHDFLKFIYPQMECTITWNNVGSLMNISHKLSVPSLQNECLTFLLTHAAGKPIKAMRIAEIFQEEELYRESSRFVLDNPGGWTEHELNTLTQETLLKLEKRRNWFLERVLKLGLTMVAKEYQCCPTCPDSVVCAKLLEEKWRQAYHAVFRFGPPQPSMVFRYLRMLEGVSPALALTHTACQASAKAFVATLFDRMFSLGIRGGGADAVPLGGRVAVAAATATVNGPRRHFLYCTLKQDSNHKKSKSRDLL</sequence>
<evidence type="ECO:0000256" key="3">
    <source>
        <dbReference type="ARBA" id="ARBA00023163"/>
    </source>
</evidence>
<keyword evidence="2" id="KW-0240">DNA-directed RNA polymerase</keyword>
<evidence type="ECO:0000256" key="5">
    <source>
        <dbReference type="SAM" id="MobiDB-lite"/>
    </source>
</evidence>
<feature type="compositionally biased region" description="Acidic residues" evidence="5">
    <location>
        <begin position="247"/>
        <end position="276"/>
    </location>
</feature>
<dbReference type="SUPFAM" id="SSF54695">
    <property type="entry name" value="POZ domain"/>
    <property type="match status" value="1"/>
</dbReference>
<keyword evidence="4" id="KW-0539">Nucleus</keyword>
<dbReference type="OrthoDB" id="2524557at2759"/>
<dbReference type="PROSITE" id="PS50097">
    <property type="entry name" value="BTB"/>
    <property type="match status" value="1"/>
</dbReference>
<dbReference type="GO" id="GO:0006362">
    <property type="term" value="P:transcription elongation by RNA polymerase I"/>
    <property type="evidence" value="ECO:0007669"/>
    <property type="project" value="TreeGrafter"/>
</dbReference>
<feature type="domain" description="BTB" evidence="6">
    <location>
        <begin position="387"/>
        <end position="482"/>
    </location>
</feature>
<evidence type="ECO:0000256" key="2">
    <source>
        <dbReference type="ARBA" id="ARBA00022478"/>
    </source>
</evidence>
<dbReference type="CDD" id="cd18186">
    <property type="entry name" value="BTB_POZ_ZBTB_KLHL-like"/>
    <property type="match status" value="1"/>
</dbReference>
<dbReference type="STRING" id="93625.A0A409VPN4"/>
<feature type="region of interest" description="Disordered" evidence="5">
    <location>
        <begin position="487"/>
        <end position="539"/>
    </location>
</feature>